<evidence type="ECO:0000256" key="1">
    <source>
        <dbReference type="SAM" id="MobiDB-lite"/>
    </source>
</evidence>
<dbReference type="Proteomes" id="UP000791080">
    <property type="component" value="Unassembled WGS sequence"/>
</dbReference>
<evidence type="ECO:0000313" key="2">
    <source>
        <dbReference type="EMBL" id="MCP2332543.1"/>
    </source>
</evidence>
<reference evidence="2 3" key="2">
    <citation type="submission" date="2022-06" db="EMBL/GenBank/DDBJ databases">
        <title>Genomic Encyclopedia of Type Strains, Phase I: the one thousand microbial genomes (KMG-I) project.</title>
        <authorList>
            <person name="Kyrpides N."/>
        </authorList>
    </citation>
    <scope>NUCLEOTIDE SEQUENCE [LARGE SCALE GENOMIC DNA]</scope>
    <source>
        <strain evidence="2 3">DSM 43889</strain>
    </source>
</reference>
<organism evidence="2 3">
    <name type="scientific">Actinoalloteichus caeruleus DSM 43889</name>
    <dbReference type="NCBI Taxonomy" id="1120930"/>
    <lineage>
        <taxon>Bacteria</taxon>
        <taxon>Bacillati</taxon>
        <taxon>Actinomycetota</taxon>
        <taxon>Actinomycetes</taxon>
        <taxon>Pseudonocardiales</taxon>
        <taxon>Pseudonocardiaceae</taxon>
        <taxon>Actinoalloteichus</taxon>
        <taxon>Actinoalloteichus cyanogriseus</taxon>
    </lineage>
</organism>
<proteinExistence type="predicted"/>
<comment type="caution">
    <text evidence="2">The sequence shown here is derived from an EMBL/GenBank/DDBJ whole genome shotgun (WGS) entry which is preliminary data.</text>
</comment>
<sequence length="108" mass="11229">MASAPATAPAANPKIVRRELVRTRETSAGRTRGVTAPRSTPNDLDMITQPNAAGYSTQPSGFRAITTTSRARAAKDAPSAYRLPCWIRSSAGPTTGATTANGATVISR</sequence>
<gene>
    <name evidence="2" type="ORF">G443_002813</name>
</gene>
<accession>A0ABT1JJ62</accession>
<reference evidence="2 3" key="1">
    <citation type="submission" date="2013-07" db="EMBL/GenBank/DDBJ databases">
        <authorList>
            <consortium name="DOE Joint Genome Institute"/>
            <person name="Reeve W."/>
            <person name="Huntemann M."/>
            <person name="Han J."/>
            <person name="Chen A."/>
            <person name="Kyrpides N."/>
            <person name="Mavromatis K."/>
            <person name="Markowitz V."/>
            <person name="Palaniappan K."/>
            <person name="Ivanova N."/>
            <person name="Schaumberg A."/>
            <person name="Pati A."/>
            <person name="Liolios K."/>
            <person name="Nordberg H.P."/>
            <person name="Cantor M.N."/>
            <person name="Hua S.X."/>
            <person name="Woyke T."/>
        </authorList>
    </citation>
    <scope>NUCLEOTIDE SEQUENCE [LARGE SCALE GENOMIC DNA]</scope>
    <source>
        <strain evidence="2 3">DSM 43889</strain>
    </source>
</reference>
<feature type="region of interest" description="Disordered" evidence="1">
    <location>
        <begin position="22"/>
        <end position="45"/>
    </location>
</feature>
<keyword evidence="3" id="KW-1185">Reference proteome</keyword>
<protein>
    <submittedName>
        <fullName evidence="2">Uncharacterized protein</fullName>
    </submittedName>
</protein>
<dbReference type="RefSeq" id="WP_253860214.1">
    <property type="nucleotide sequence ID" value="NZ_AUBJ02000001.1"/>
</dbReference>
<evidence type="ECO:0000313" key="3">
    <source>
        <dbReference type="Proteomes" id="UP000791080"/>
    </source>
</evidence>
<dbReference type="EMBL" id="AUBJ02000001">
    <property type="protein sequence ID" value="MCP2332543.1"/>
    <property type="molecule type" value="Genomic_DNA"/>
</dbReference>
<name>A0ABT1JJ62_ACTCY</name>